<organism evidence="1">
    <name type="scientific">marine metagenome</name>
    <dbReference type="NCBI Taxonomy" id="408172"/>
    <lineage>
        <taxon>unclassified sequences</taxon>
        <taxon>metagenomes</taxon>
        <taxon>ecological metagenomes</taxon>
    </lineage>
</organism>
<accession>A0A382JSM2</accession>
<evidence type="ECO:0000313" key="1">
    <source>
        <dbReference type="EMBL" id="SVC14223.1"/>
    </source>
</evidence>
<gene>
    <name evidence="1" type="ORF">METZ01_LOCUS267077</name>
</gene>
<protein>
    <recommendedName>
        <fullName evidence="2">Sulfatase N-terminal domain-containing protein</fullName>
    </recommendedName>
</protein>
<evidence type="ECO:0008006" key="2">
    <source>
        <dbReference type="Google" id="ProtNLM"/>
    </source>
</evidence>
<name>A0A382JSM2_9ZZZZ</name>
<feature type="non-terminal residue" evidence="1">
    <location>
        <position position="30"/>
    </location>
</feature>
<dbReference type="EMBL" id="UINC01075742">
    <property type="protein sequence ID" value="SVC14223.1"/>
    <property type="molecule type" value="Genomic_DNA"/>
</dbReference>
<sequence length="30" mass="3372">MKSNIFFLSIDSLRQDKCLGKSKTSVTPNL</sequence>
<dbReference type="AlphaFoldDB" id="A0A382JSM2"/>
<proteinExistence type="predicted"/>
<reference evidence="1" key="1">
    <citation type="submission" date="2018-05" db="EMBL/GenBank/DDBJ databases">
        <authorList>
            <person name="Lanie J.A."/>
            <person name="Ng W.-L."/>
            <person name="Kazmierczak K.M."/>
            <person name="Andrzejewski T.M."/>
            <person name="Davidsen T.M."/>
            <person name="Wayne K.J."/>
            <person name="Tettelin H."/>
            <person name="Glass J.I."/>
            <person name="Rusch D."/>
            <person name="Podicherti R."/>
            <person name="Tsui H.-C.T."/>
            <person name="Winkler M.E."/>
        </authorList>
    </citation>
    <scope>NUCLEOTIDE SEQUENCE</scope>
</reference>